<feature type="chain" id="PRO_5035451371" description="Secreted protein" evidence="1">
    <location>
        <begin position="20"/>
        <end position="126"/>
    </location>
</feature>
<sequence length="126" mass="14846">MMMMFFRLILATAANLIETSQLRRRYYSAQVFAQTRLHSLFLSRRTDGFKCSPRHGDEIPLTSLPSCYWDLLNRKTQYLNFARFSGLEPRTTDMQPFMVTTTPPRQLMPNNNNDLTHFISLRPSMY</sequence>
<name>A0A8J9V8U8_9NEOP</name>
<gene>
    <name evidence="2" type="ORF">BINO364_LOCUS1918</name>
</gene>
<feature type="non-terminal residue" evidence="2">
    <location>
        <position position="126"/>
    </location>
</feature>
<evidence type="ECO:0000313" key="2">
    <source>
        <dbReference type="EMBL" id="CAH0714910.1"/>
    </source>
</evidence>
<keyword evidence="1" id="KW-0732">Signal</keyword>
<organism evidence="2 3">
    <name type="scientific">Brenthis ino</name>
    <name type="common">lesser marbled fritillary</name>
    <dbReference type="NCBI Taxonomy" id="405034"/>
    <lineage>
        <taxon>Eukaryota</taxon>
        <taxon>Metazoa</taxon>
        <taxon>Ecdysozoa</taxon>
        <taxon>Arthropoda</taxon>
        <taxon>Hexapoda</taxon>
        <taxon>Insecta</taxon>
        <taxon>Pterygota</taxon>
        <taxon>Neoptera</taxon>
        <taxon>Endopterygota</taxon>
        <taxon>Lepidoptera</taxon>
        <taxon>Glossata</taxon>
        <taxon>Ditrysia</taxon>
        <taxon>Papilionoidea</taxon>
        <taxon>Nymphalidae</taxon>
        <taxon>Heliconiinae</taxon>
        <taxon>Argynnini</taxon>
        <taxon>Brenthis</taxon>
    </lineage>
</organism>
<evidence type="ECO:0000256" key="1">
    <source>
        <dbReference type="SAM" id="SignalP"/>
    </source>
</evidence>
<keyword evidence="3" id="KW-1185">Reference proteome</keyword>
<accession>A0A8J9V8U8</accession>
<evidence type="ECO:0000313" key="3">
    <source>
        <dbReference type="Proteomes" id="UP000838878"/>
    </source>
</evidence>
<protein>
    <recommendedName>
        <fullName evidence="4">Secreted protein</fullName>
    </recommendedName>
</protein>
<dbReference type="EMBL" id="OV170230">
    <property type="protein sequence ID" value="CAH0714910.1"/>
    <property type="molecule type" value="Genomic_DNA"/>
</dbReference>
<dbReference type="Proteomes" id="UP000838878">
    <property type="component" value="Chromosome 10"/>
</dbReference>
<evidence type="ECO:0008006" key="4">
    <source>
        <dbReference type="Google" id="ProtNLM"/>
    </source>
</evidence>
<proteinExistence type="predicted"/>
<feature type="signal peptide" evidence="1">
    <location>
        <begin position="1"/>
        <end position="19"/>
    </location>
</feature>
<reference evidence="2" key="1">
    <citation type="submission" date="2021-12" db="EMBL/GenBank/DDBJ databases">
        <authorList>
            <person name="Martin H S."/>
        </authorList>
    </citation>
    <scope>NUCLEOTIDE SEQUENCE</scope>
</reference>
<dbReference type="AlphaFoldDB" id="A0A8J9V8U8"/>